<dbReference type="EMBL" id="KN834907">
    <property type="protein sequence ID" value="KIK50359.1"/>
    <property type="molecule type" value="Genomic_DNA"/>
</dbReference>
<name>A0A0D0BLT9_9AGAR</name>
<evidence type="ECO:0000313" key="2">
    <source>
        <dbReference type="EMBL" id="KIK50359.1"/>
    </source>
</evidence>
<feature type="region of interest" description="Disordered" evidence="1">
    <location>
        <begin position="33"/>
        <end position="53"/>
    </location>
</feature>
<dbReference type="AlphaFoldDB" id="A0A0D0BLT9"/>
<dbReference type="HOGENOM" id="CLU_717752_0_0_1"/>
<evidence type="ECO:0000256" key="1">
    <source>
        <dbReference type="SAM" id="MobiDB-lite"/>
    </source>
</evidence>
<organism evidence="2 3">
    <name type="scientific">Collybiopsis luxurians FD-317 M1</name>
    <dbReference type="NCBI Taxonomy" id="944289"/>
    <lineage>
        <taxon>Eukaryota</taxon>
        <taxon>Fungi</taxon>
        <taxon>Dikarya</taxon>
        <taxon>Basidiomycota</taxon>
        <taxon>Agaricomycotina</taxon>
        <taxon>Agaricomycetes</taxon>
        <taxon>Agaricomycetidae</taxon>
        <taxon>Agaricales</taxon>
        <taxon>Marasmiineae</taxon>
        <taxon>Omphalotaceae</taxon>
        <taxon>Collybiopsis</taxon>
        <taxon>Collybiopsis luxurians</taxon>
    </lineage>
</organism>
<keyword evidence="3" id="KW-1185">Reference proteome</keyword>
<dbReference type="Proteomes" id="UP000053593">
    <property type="component" value="Unassembled WGS sequence"/>
</dbReference>
<accession>A0A0D0BLT9</accession>
<reference evidence="2 3" key="1">
    <citation type="submission" date="2014-04" db="EMBL/GenBank/DDBJ databases">
        <title>Evolutionary Origins and Diversification of the Mycorrhizal Mutualists.</title>
        <authorList>
            <consortium name="DOE Joint Genome Institute"/>
            <consortium name="Mycorrhizal Genomics Consortium"/>
            <person name="Kohler A."/>
            <person name="Kuo A."/>
            <person name="Nagy L.G."/>
            <person name="Floudas D."/>
            <person name="Copeland A."/>
            <person name="Barry K.W."/>
            <person name="Cichocki N."/>
            <person name="Veneault-Fourrey C."/>
            <person name="LaButti K."/>
            <person name="Lindquist E.A."/>
            <person name="Lipzen A."/>
            <person name="Lundell T."/>
            <person name="Morin E."/>
            <person name="Murat C."/>
            <person name="Riley R."/>
            <person name="Ohm R."/>
            <person name="Sun H."/>
            <person name="Tunlid A."/>
            <person name="Henrissat B."/>
            <person name="Grigoriev I.V."/>
            <person name="Hibbett D.S."/>
            <person name="Martin F."/>
        </authorList>
    </citation>
    <scope>NUCLEOTIDE SEQUENCE [LARGE SCALE GENOMIC DNA]</scope>
    <source>
        <strain evidence="2 3">FD-317 M1</strain>
    </source>
</reference>
<proteinExistence type="predicted"/>
<protein>
    <submittedName>
        <fullName evidence="2">Uncharacterized protein</fullName>
    </submittedName>
</protein>
<feature type="compositionally biased region" description="Polar residues" evidence="1">
    <location>
        <begin position="33"/>
        <end position="46"/>
    </location>
</feature>
<sequence>MVKLLLQGRIIQPVIQQEDSPFDCEEEVKRSIPNETSALGTSSENIGNERERRTLTPRLLPSKVNFKKSTPDGTFFLSLELDDTATSQFSSKDVHAPKFNPDLNKTHRSPVTKSRTLGTIFRFRRKATVLTQKSLPSNLNFKKDDPLEEYIPVVIPKHGRQEVHPLFLKFDEEDNQHKSAEKGKPAFCSVFVEHVIDQNGATAMSQYEEGRLKLEIDFKSPRGGKFTRAVLFVELYDSKDQPVRIINWFPRPIADNRRSVEKTIGGNVTVGGALTLSGIPSVVLNAAVNHNSQRKYTETDCNSEAYVKDNRAEWISTPSEKTGKIALLDFDIFIDNSEAPLPLKAKMRLECLHVPKPKRRWLATPFQKGFVESCVALHRVVASPA</sequence>
<gene>
    <name evidence="2" type="ORF">GYMLUDRAFT_51260</name>
</gene>
<evidence type="ECO:0000313" key="3">
    <source>
        <dbReference type="Proteomes" id="UP000053593"/>
    </source>
</evidence>